<proteinExistence type="predicted"/>
<reference evidence="1" key="1">
    <citation type="submission" date="2014-11" db="EMBL/GenBank/DDBJ databases">
        <authorList>
            <person name="Amaro Gonzalez C."/>
        </authorList>
    </citation>
    <scope>NUCLEOTIDE SEQUENCE</scope>
</reference>
<evidence type="ECO:0000313" key="1">
    <source>
        <dbReference type="EMBL" id="JAI04383.1"/>
    </source>
</evidence>
<reference evidence="1" key="2">
    <citation type="journal article" date="2015" name="Fish Shellfish Immunol.">
        <title>Early steps in the European eel (Anguilla anguilla)-Vibrio vulnificus interaction in the gills: Role of the RtxA13 toxin.</title>
        <authorList>
            <person name="Callol A."/>
            <person name="Pajuelo D."/>
            <person name="Ebbesson L."/>
            <person name="Teles M."/>
            <person name="MacKenzie S."/>
            <person name="Amaro C."/>
        </authorList>
    </citation>
    <scope>NUCLEOTIDE SEQUENCE</scope>
</reference>
<organism evidence="1">
    <name type="scientific">Anguilla anguilla</name>
    <name type="common">European freshwater eel</name>
    <name type="synonym">Muraena anguilla</name>
    <dbReference type="NCBI Taxonomy" id="7936"/>
    <lineage>
        <taxon>Eukaryota</taxon>
        <taxon>Metazoa</taxon>
        <taxon>Chordata</taxon>
        <taxon>Craniata</taxon>
        <taxon>Vertebrata</taxon>
        <taxon>Euteleostomi</taxon>
        <taxon>Actinopterygii</taxon>
        <taxon>Neopterygii</taxon>
        <taxon>Teleostei</taxon>
        <taxon>Anguilliformes</taxon>
        <taxon>Anguillidae</taxon>
        <taxon>Anguilla</taxon>
    </lineage>
</organism>
<dbReference type="AlphaFoldDB" id="A0A0E9XNR7"/>
<protein>
    <submittedName>
        <fullName evidence="1">Uncharacterized protein</fullName>
    </submittedName>
</protein>
<name>A0A0E9XNR7_ANGAN</name>
<accession>A0A0E9XNR7</accession>
<dbReference type="EMBL" id="GBXM01004195">
    <property type="protein sequence ID" value="JAI04383.1"/>
    <property type="molecule type" value="Transcribed_RNA"/>
</dbReference>
<sequence length="38" mass="4285">MSNTGTLHEQHRNSHTKIKISTFNKSEIGKINFVSCPV</sequence>